<evidence type="ECO:0008006" key="4">
    <source>
        <dbReference type="Google" id="ProtNLM"/>
    </source>
</evidence>
<name>A0A1C5AGX8_9ACTN</name>
<dbReference type="Proteomes" id="UP000198228">
    <property type="component" value="Chromosome I"/>
</dbReference>
<feature type="transmembrane region" description="Helical" evidence="1">
    <location>
        <begin position="105"/>
        <end position="123"/>
    </location>
</feature>
<feature type="transmembrane region" description="Helical" evidence="1">
    <location>
        <begin position="129"/>
        <end position="150"/>
    </location>
</feature>
<keyword evidence="1" id="KW-1133">Transmembrane helix</keyword>
<evidence type="ECO:0000256" key="1">
    <source>
        <dbReference type="SAM" id="Phobius"/>
    </source>
</evidence>
<evidence type="ECO:0000313" key="3">
    <source>
        <dbReference type="Proteomes" id="UP000198228"/>
    </source>
</evidence>
<feature type="transmembrane region" description="Helical" evidence="1">
    <location>
        <begin position="23"/>
        <end position="43"/>
    </location>
</feature>
<protein>
    <recommendedName>
        <fullName evidence="4">PH domain-containing protein</fullName>
    </recommendedName>
</protein>
<gene>
    <name evidence="2" type="ORF">GA0074696_5968</name>
</gene>
<dbReference type="EMBL" id="LT607410">
    <property type="protein sequence ID" value="SCF44284.1"/>
    <property type="molecule type" value="Genomic_DNA"/>
</dbReference>
<keyword evidence="1" id="KW-0472">Membrane</keyword>
<reference evidence="2 3" key="1">
    <citation type="submission" date="2016-06" db="EMBL/GenBank/DDBJ databases">
        <authorList>
            <person name="Kjaerup R.B."/>
            <person name="Dalgaard T.S."/>
            <person name="Juul-Madsen H.R."/>
        </authorList>
    </citation>
    <scope>NUCLEOTIDE SEQUENCE [LARGE SCALE GENOMIC DNA]</scope>
    <source>
        <strain evidence="2 3">DSM 43821</strain>
    </source>
</reference>
<sequence length="252" mass="27579">MPLLRTLRLRLPPARDGLWSRRLLSLAVAAVIAVAVAAPLLALSRSTTFDGFACVAWLMFGLHQLGRRWWPRRNGRLAWTARVAGRDAVEPGLVARRSLAGWTDLLADLILVTGTAVVITSWFPTDREWGRIVRTLLVLAAAAAVGRIAYLEARFTGRLALTAGGIRYGSRSYDWSNIDRVSLHKRDGRLNGVRLRPVRWPSLEPAPVVGGRDTAVPEQRLAAAIEEYRSRPYVLAGGPVTAPEPAAEPAGR</sequence>
<feature type="transmembrane region" description="Helical" evidence="1">
    <location>
        <begin position="49"/>
        <end position="66"/>
    </location>
</feature>
<dbReference type="AlphaFoldDB" id="A0A1C5AGX8"/>
<keyword evidence="1" id="KW-0812">Transmembrane</keyword>
<organism evidence="2 3">
    <name type="scientific">Micromonospora purpureochromogenes</name>
    <dbReference type="NCBI Taxonomy" id="47872"/>
    <lineage>
        <taxon>Bacteria</taxon>
        <taxon>Bacillati</taxon>
        <taxon>Actinomycetota</taxon>
        <taxon>Actinomycetes</taxon>
        <taxon>Micromonosporales</taxon>
        <taxon>Micromonosporaceae</taxon>
        <taxon>Micromonospora</taxon>
    </lineage>
</organism>
<evidence type="ECO:0000313" key="2">
    <source>
        <dbReference type="EMBL" id="SCF44284.1"/>
    </source>
</evidence>
<accession>A0A1C5AGX8</accession>
<dbReference type="RefSeq" id="WP_088964114.1">
    <property type="nucleotide sequence ID" value="NZ_LT607410.1"/>
</dbReference>
<proteinExistence type="predicted"/>